<dbReference type="InterPro" id="IPR017871">
    <property type="entry name" value="ABC_transporter-like_CS"/>
</dbReference>
<protein>
    <recommendedName>
        <fullName evidence="5">ABC transporter domain-containing protein</fullName>
    </recommendedName>
</protein>
<name>A0A1J5TV31_9ARCH</name>
<evidence type="ECO:0000256" key="1">
    <source>
        <dbReference type="ARBA" id="ARBA00005417"/>
    </source>
</evidence>
<dbReference type="InterPro" id="IPR050153">
    <property type="entry name" value="Metal_Ion_Import_ABC"/>
</dbReference>
<organism evidence="6 7">
    <name type="scientific">Marine Group III euryarchaeote CG-Epi1</name>
    <dbReference type="NCBI Taxonomy" id="1888995"/>
    <lineage>
        <taxon>Archaea</taxon>
        <taxon>Methanobacteriati</taxon>
        <taxon>Thermoplasmatota</taxon>
        <taxon>Thermoplasmata</taxon>
        <taxon>Candidatus Thermoprofundales</taxon>
    </lineage>
</organism>
<dbReference type="InterPro" id="IPR003439">
    <property type="entry name" value="ABC_transporter-like_ATP-bd"/>
</dbReference>
<evidence type="ECO:0000256" key="4">
    <source>
        <dbReference type="ARBA" id="ARBA00022840"/>
    </source>
</evidence>
<dbReference type="SUPFAM" id="SSF52540">
    <property type="entry name" value="P-loop containing nucleoside triphosphate hydrolases"/>
    <property type="match status" value="1"/>
</dbReference>
<feature type="domain" description="ABC transporter" evidence="5">
    <location>
        <begin position="7"/>
        <end position="242"/>
    </location>
</feature>
<comment type="similarity">
    <text evidence="1">Belongs to the ABC transporter superfamily.</text>
</comment>
<dbReference type="GO" id="GO:0005524">
    <property type="term" value="F:ATP binding"/>
    <property type="evidence" value="ECO:0007669"/>
    <property type="project" value="UniProtKB-KW"/>
</dbReference>
<keyword evidence="4" id="KW-0067">ATP-binding</keyword>
<dbReference type="SMART" id="SM00382">
    <property type="entry name" value="AAA"/>
    <property type="match status" value="1"/>
</dbReference>
<evidence type="ECO:0000313" key="6">
    <source>
        <dbReference type="EMBL" id="OIR20112.1"/>
    </source>
</evidence>
<dbReference type="STRING" id="1888995.BD935_05155"/>
<dbReference type="Gene3D" id="3.40.50.300">
    <property type="entry name" value="P-loop containing nucleotide triphosphate hydrolases"/>
    <property type="match status" value="1"/>
</dbReference>
<dbReference type="InterPro" id="IPR003593">
    <property type="entry name" value="AAA+_ATPase"/>
</dbReference>
<proteinExistence type="inferred from homology"/>
<evidence type="ECO:0000256" key="3">
    <source>
        <dbReference type="ARBA" id="ARBA00022741"/>
    </source>
</evidence>
<dbReference type="EMBL" id="MIZA01000014">
    <property type="protein sequence ID" value="OIR20112.1"/>
    <property type="molecule type" value="Genomic_DNA"/>
</dbReference>
<comment type="caution">
    <text evidence="6">The sequence shown here is derived from an EMBL/GenBank/DDBJ whole genome shotgun (WGS) entry which is preliminary data.</text>
</comment>
<dbReference type="PROSITE" id="PS00211">
    <property type="entry name" value="ABC_TRANSPORTER_1"/>
    <property type="match status" value="1"/>
</dbReference>
<dbReference type="InterPro" id="IPR027417">
    <property type="entry name" value="P-loop_NTPase"/>
</dbReference>
<keyword evidence="2" id="KW-0813">Transport</keyword>
<sequence length="263" mass="29382">MQANSPLVVENLSVNRSKRVVLDDVSLTIERGEFVGLVGPNGGGKTTFLLTILGILKPIQGSVELFGSRNPSSNIFRKIGWVSQHASNIPKNIKITVRELVELGTLNSSNMFWIYNSEQKERVARAIELTGLKSVEDRNIFNLSGGQRQRAVIARALASNAEFILLDEPLVGLDRESRNSLLNFLDRLCHESQKTILMVSHDIAAIQQSSHRMVFLEESIKYDGESGCFPSLSELANLRGIEPVHKSNYNENQIYQLEDMESK</sequence>
<reference evidence="6 7" key="1">
    <citation type="submission" date="2016-08" db="EMBL/GenBank/DDBJ databases">
        <title>New Insights into Marine Group III Euryarchaeota, from dark to light.</title>
        <authorList>
            <person name="Haro-Moreno J.M."/>
            <person name="Rodriguez-Valera F."/>
            <person name="Lopez-Garcia P."/>
            <person name="Moreira D."/>
            <person name="Martin-Cuadrado A.B."/>
        </authorList>
    </citation>
    <scope>NUCLEOTIDE SEQUENCE [LARGE SCALE GENOMIC DNA]</scope>
    <source>
        <strain evidence="6">CG-Epi1</strain>
    </source>
</reference>
<dbReference type="PROSITE" id="PS50893">
    <property type="entry name" value="ABC_TRANSPORTER_2"/>
    <property type="match status" value="1"/>
</dbReference>
<dbReference type="PANTHER" id="PTHR42734">
    <property type="entry name" value="METAL TRANSPORT SYSTEM ATP-BINDING PROTEIN TM_0124-RELATED"/>
    <property type="match status" value="1"/>
</dbReference>
<keyword evidence="3" id="KW-0547">Nucleotide-binding</keyword>
<gene>
    <name evidence="6" type="ORF">BD935_05155</name>
</gene>
<dbReference type="AlphaFoldDB" id="A0A1J5TV31"/>
<dbReference type="GO" id="GO:0016887">
    <property type="term" value="F:ATP hydrolysis activity"/>
    <property type="evidence" value="ECO:0007669"/>
    <property type="project" value="InterPro"/>
</dbReference>
<dbReference type="Proteomes" id="UP000183080">
    <property type="component" value="Unassembled WGS sequence"/>
</dbReference>
<evidence type="ECO:0000313" key="7">
    <source>
        <dbReference type="Proteomes" id="UP000183080"/>
    </source>
</evidence>
<evidence type="ECO:0000259" key="5">
    <source>
        <dbReference type="PROSITE" id="PS50893"/>
    </source>
</evidence>
<dbReference type="CDD" id="cd03235">
    <property type="entry name" value="ABC_Metallic_Cations"/>
    <property type="match status" value="1"/>
</dbReference>
<dbReference type="Pfam" id="PF00005">
    <property type="entry name" value="ABC_tran"/>
    <property type="match status" value="1"/>
</dbReference>
<dbReference type="PANTHER" id="PTHR42734:SF17">
    <property type="entry name" value="METAL TRANSPORT SYSTEM ATP-BINDING PROTEIN TM_0124-RELATED"/>
    <property type="match status" value="1"/>
</dbReference>
<evidence type="ECO:0000256" key="2">
    <source>
        <dbReference type="ARBA" id="ARBA00022448"/>
    </source>
</evidence>
<accession>A0A1J5TV31</accession>